<keyword evidence="1" id="KW-1133">Transmembrane helix</keyword>
<feature type="transmembrane region" description="Helical" evidence="1">
    <location>
        <begin position="63"/>
        <end position="85"/>
    </location>
</feature>
<organism evidence="2">
    <name type="scientific">uncultured Anaerotruncus sp</name>
    <dbReference type="NCBI Taxonomy" id="905011"/>
    <lineage>
        <taxon>Bacteria</taxon>
        <taxon>Bacillati</taxon>
        <taxon>Bacillota</taxon>
        <taxon>Clostridia</taxon>
        <taxon>Eubacteriales</taxon>
        <taxon>Oscillospiraceae</taxon>
        <taxon>Anaerotruncus</taxon>
        <taxon>environmental samples</taxon>
    </lineage>
</organism>
<dbReference type="EMBL" id="CACRSL010000003">
    <property type="protein sequence ID" value="VYT01496.1"/>
    <property type="molecule type" value="Genomic_DNA"/>
</dbReference>
<gene>
    <name evidence="2" type="ORF">AULFYP135_01298</name>
</gene>
<sequence length="87" mass="9440">MLRGVNKSIIEVLETENQYFEKAILFIRPGHSDGDEGVLKTKAREYLSGISYKPAAARLKKPLVYSALKLGSAAALGATAAAIFLRM</sequence>
<proteinExistence type="predicted"/>
<keyword evidence="1" id="KW-0812">Transmembrane</keyword>
<accession>A0A6N2TCP5</accession>
<protein>
    <submittedName>
        <fullName evidence="2">Uncharacterized protein</fullName>
    </submittedName>
</protein>
<keyword evidence="1" id="KW-0472">Membrane</keyword>
<name>A0A6N2TCP5_9FIRM</name>
<dbReference type="AlphaFoldDB" id="A0A6N2TCP5"/>
<reference evidence="2" key="1">
    <citation type="submission" date="2019-11" db="EMBL/GenBank/DDBJ databases">
        <authorList>
            <person name="Feng L."/>
        </authorList>
    </citation>
    <scope>NUCLEOTIDE SEQUENCE</scope>
    <source>
        <strain evidence="2">AundefinedLFYP135</strain>
    </source>
</reference>
<evidence type="ECO:0000256" key="1">
    <source>
        <dbReference type="SAM" id="Phobius"/>
    </source>
</evidence>
<evidence type="ECO:0000313" key="2">
    <source>
        <dbReference type="EMBL" id="VYT01496.1"/>
    </source>
</evidence>